<dbReference type="SUPFAM" id="SSF53335">
    <property type="entry name" value="S-adenosyl-L-methionine-dependent methyltransferases"/>
    <property type="match status" value="1"/>
</dbReference>
<dbReference type="GO" id="GO:0032259">
    <property type="term" value="P:methylation"/>
    <property type="evidence" value="ECO:0007669"/>
    <property type="project" value="UniProtKB-KW"/>
</dbReference>
<dbReference type="GO" id="GO:0102208">
    <property type="term" value="F:2-polyprenyl-6-hydroxyphenol methylase activity"/>
    <property type="evidence" value="ECO:0007669"/>
    <property type="project" value="UniProtKB-EC"/>
</dbReference>
<dbReference type="PANTHER" id="PTHR44307">
    <property type="entry name" value="PHOSPHOETHANOLAMINE METHYLTRANSFERASE"/>
    <property type="match status" value="1"/>
</dbReference>
<feature type="domain" description="Methyltransferase" evidence="6">
    <location>
        <begin position="40"/>
        <end position="133"/>
    </location>
</feature>
<dbReference type="Pfam" id="PF13649">
    <property type="entry name" value="Methyltransf_25"/>
    <property type="match status" value="1"/>
</dbReference>
<comment type="catalytic activity">
    <reaction evidence="5">
        <text>phosphoethanolamine + S-adenosyl-L-methionine = N-methylethanolamine phosphate + S-adenosyl-L-homocysteine + H(+)</text>
        <dbReference type="Rhea" id="RHEA:20365"/>
        <dbReference type="ChEBI" id="CHEBI:15378"/>
        <dbReference type="ChEBI" id="CHEBI:57781"/>
        <dbReference type="ChEBI" id="CHEBI:57856"/>
        <dbReference type="ChEBI" id="CHEBI:58190"/>
        <dbReference type="ChEBI" id="CHEBI:59789"/>
        <dbReference type="EC" id="2.1.1.103"/>
    </reaction>
    <physiologicalReaction direction="left-to-right" evidence="5">
        <dbReference type="Rhea" id="RHEA:20366"/>
    </physiologicalReaction>
</comment>
<evidence type="ECO:0000256" key="1">
    <source>
        <dbReference type="ARBA" id="ARBA00005189"/>
    </source>
</evidence>
<evidence type="ECO:0000256" key="5">
    <source>
        <dbReference type="ARBA" id="ARBA00047622"/>
    </source>
</evidence>
<dbReference type="EMBL" id="VSSQ01026712">
    <property type="protein sequence ID" value="MPM75568.1"/>
    <property type="molecule type" value="Genomic_DNA"/>
</dbReference>
<keyword evidence="3 7" id="KW-0808">Transferase</keyword>
<sequence>MIKSKAWDWDKNEIDYWLVPTTEASFLAESWQSKGYSKFLDLGCGLGRHSMYFAEQGFEVSAVDLSESGINHLRNWAKEEQLKIQIEQGDMLKLPFLDETFHCIMAYNVIYHTDTKGFIKSLKEITRILKRNGELFITLNSKNSTSYDNADKYVRVDKNTILRDEHDTERNVPHFYVDIEDIKKYFSDYEFVKIPVEEIEYYDIHNTNKFSRHFKLLLRKK</sequence>
<accession>A0A645CF90</accession>
<dbReference type="InterPro" id="IPR041698">
    <property type="entry name" value="Methyltransf_25"/>
</dbReference>
<comment type="pathway">
    <text evidence="1">Lipid metabolism.</text>
</comment>
<comment type="pathway">
    <text evidence="4">Phospholipid metabolism.</text>
</comment>
<proteinExistence type="predicted"/>
<comment type="caution">
    <text evidence="7">The sequence shown here is derived from an EMBL/GenBank/DDBJ whole genome shotgun (WGS) entry which is preliminary data.</text>
</comment>
<dbReference type="CDD" id="cd02440">
    <property type="entry name" value="AdoMet_MTases"/>
    <property type="match status" value="1"/>
</dbReference>
<dbReference type="EC" id="2.1.1.222" evidence="7"/>
<evidence type="ECO:0000313" key="7">
    <source>
        <dbReference type="EMBL" id="MPM75568.1"/>
    </source>
</evidence>
<reference evidence="7" key="1">
    <citation type="submission" date="2019-08" db="EMBL/GenBank/DDBJ databases">
        <authorList>
            <person name="Kucharzyk K."/>
            <person name="Murdoch R.W."/>
            <person name="Higgins S."/>
            <person name="Loffler F."/>
        </authorList>
    </citation>
    <scope>NUCLEOTIDE SEQUENCE</scope>
</reference>
<evidence type="ECO:0000256" key="2">
    <source>
        <dbReference type="ARBA" id="ARBA00022603"/>
    </source>
</evidence>
<keyword evidence="7" id="KW-0830">Ubiquinone</keyword>
<dbReference type="PANTHER" id="PTHR44307:SF2">
    <property type="entry name" value="PHOSPHOETHANOLAMINE METHYLTRANSFERASE ISOFORM X1"/>
    <property type="match status" value="1"/>
</dbReference>
<dbReference type="GO" id="GO:0000234">
    <property type="term" value="F:phosphoethanolamine N-methyltransferase activity"/>
    <property type="evidence" value="ECO:0007669"/>
    <property type="project" value="UniProtKB-EC"/>
</dbReference>
<dbReference type="InterPro" id="IPR029063">
    <property type="entry name" value="SAM-dependent_MTases_sf"/>
</dbReference>
<evidence type="ECO:0000259" key="6">
    <source>
        <dbReference type="Pfam" id="PF13649"/>
    </source>
</evidence>
<organism evidence="7">
    <name type="scientific">bioreactor metagenome</name>
    <dbReference type="NCBI Taxonomy" id="1076179"/>
    <lineage>
        <taxon>unclassified sequences</taxon>
        <taxon>metagenomes</taxon>
        <taxon>ecological metagenomes</taxon>
    </lineage>
</organism>
<protein>
    <submittedName>
        <fullName evidence="7">Ubiquinone biosynthesis O-methyltransferase</fullName>
        <ecNumber evidence="7">2.1.1.222</ecNumber>
    </submittedName>
</protein>
<evidence type="ECO:0000256" key="4">
    <source>
        <dbReference type="ARBA" id="ARBA00025707"/>
    </source>
</evidence>
<name>A0A645CF90_9ZZZZ</name>
<keyword evidence="2 7" id="KW-0489">Methyltransferase</keyword>
<dbReference type="AlphaFoldDB" id="A0A645CF90"/>
<dbReference type="Gene3D" id="3.40.50.150">
    <property type="entry name" value="Vaccinia Virus protein VP39"/>
    <property type="match status" value="1"/>
</dbReference>
<gene>
    <name evidence="7" type="primary">ubiG_48</name>
    <name evidence="7" type="ORF">SDC9_122562</name>
</gene>
<evidence type="ECO:0000256" key="3">
    <source>
        <dbReference type="ARBA" id="ARBA00022679"/>
    </source>
</evidence>